<sequence>MTMPSVSYKHFQRNLAPSEPLPPIVWMSLYNSRQANSTLTEILTRKLCIGTPTSIPIVIINLSHRHQQKKIDGGYILL</sequence>
<dbReference type="EMBL" id="KQ419232">
    <property type="protein sequence ID" value="KOF84177.1"/>
    <property type="molecule type" value="Genomic_DNA"/>
</dbReference>
<evidence type="ECO:0000313" key="1">
    <source>
        <dbReference type="EMBL" id="KOF84177.1"/>
    </source>
</evidence>
<protein>
    <submittedName>
        <fullName evidence="1">Uncharacterized protein</fullName>
    </submittedName>
</protein>
<organism evidence="1">
    <name type="scientific">Octopus bimaculoides</name>
    <name type="common">California two-spotted octopus</name>
    <dbReference type="NCBI Taxonomy" id="37653"/>
    <lineage>
        <taxon>Eukaryota</taxon>
        <taxon>Metazoa</taxon>
        <taxon>Spiralia</taxon>
        <taxon>Lophotrochozoa</taxon>
        <taxon>Mollusca</taxon>
        <taxon>Cephalopoda</taxon>
        <taxon>Coleoidea</taxon>
        <taxon>Octopodiformes</taxon>
        <taxon>Octopoda</taxon>
        <taxon>Incirrata</taxon>
        <taxon>Octopodidae</taxon>
        <taxon>Octopus</taxon>
    </lineage>
</organism>
<accession>A0A0L8H4R3</accession>
<gene>
    <name evidence="1" type="ORF">OCBIM_22022494mg</name>
</gene>
<name>A0A0L8H4R3_OCTBM</name>
<reference evidence="1" key="1">
    <citation type="submission" date="2015-07" db="EMBL/GenBank/DDBJ databases">
        <title>MeaNS - Measles Nucleotide Surveillance Program.</title>
        <authorList>
            <person name="Tran T."/>
            <person name="Druce J."/>
        </authorList>
    </citation>
    <scope>NUCLEOTIDE SEQUENCE</scope>
    <source>
        <strain evidence="1">UCB-OBI-ISO-001</strain>
        <tissue evidence="1">Gonad</tissue>
    </source>
</reference>
<proteinExistence type="predicted"/>
<dbReference type="AlphaFoldDB" id="A0A0L8H4R3"/>